<evidence type="ECO:0000256" key="1">
    <source>
        <dbReference type="SAM" id="MobiDB-lite"/>
    </source>
</evidence>
<organism evidence="2 3">
    <name type="scientific">Bodo saltans</name>
    <name type="common">Flagellated protozoan</name>
    <dbReference type="NCBI Taxonomy" id="75058"/>
    <lineage>
        <taxon>Eukaryota</taxon>
        <taxon>Discoba</taxon>
        <taxon>Euglenozoa</taxon>
        <taxon>Kinetoplastea</taxon>
        <taxon>Metakinetoplastina</taxon>
        <taxon>Eubodonida</taxon>
        <taxon>Bodonidae</taxon>
        <taxon>Bodo</taxon>
    </lineage>
</organism>
<dbReference type="VEuPathDB" id="TriTrypDB:BSAL_93600"/>
<name>A0A0S4J8M0_BODSA</name>
<proteinExistence type="predicted"/>
<dbReference type="EMBL" id="CYKH01001325">
    <property type="protein sequence ID" value="CUG86529.1"/>
    <property type="molecule type" value="Genomic_DNA"/>
</dbReference>
<protein>
    <submittedName>
        <fullName evidence="2">Uncharacterized protein</fullName>
    </submittedName>
</protein>
<dbReference type="Proteomes" id="UP000051952">
    <property type="component" value="Unassembled WGS sequence"/>
</dbReference>
<sequence>MADFNHDFFNYADRMEAHMRDRFDAMNRSFEEAARQQREEQQRLIANDPNAVVTTNTYSKSVTRHYNGDADCGEEIIVERDTKTGTEVKTHSRRIGERSIQVTTTKNLNSGDEVCTTSRHNLPEWETKEFDQQWNALEDDHIVPHRAVLHDHHFHHHPRAAPHQLNDKPQWK</sequence>
<reference evidence="3" key="1">
    <citation type="submission" date="2015-09" db="EMBL/GenBank/DDBJ databases">
        <authorList>
            <consortium name="Pathogen Informatics"/>
        </authorList>
    </citation>
    <scope>NUCLEOTIDE SEQUENCE [LARGE SCALE GENOMIC DNA]</scope>
    <source>
        <strain evidence="3">Lake Konstanz</strain>
    </source>
</reference>
<evidence type="ECO:0000313" key="2">
    <source>
        <dbReference type="EMBL" id="CUG86529.1"/>
    </source>
</evidence>
<gene>
    <name evidence="2" type="ORF">BSAL_93600</name>
</gene>
<accession>A0A0S4J8M0</accession>
<evidence type="ECO:0000313" key="3">
    <source>
        <dbReference type="Proteomes" id="UP000051952"/>
    </source>
</evidence>
<feature type="region of interest" description="Disordered" evidence="1">
    <location>
        <begin position="153"/>
        <end position="172"/>
    </location>
</feature>
<keyword evidence="3" id="KW-1185">Reference proteome</keyword>
<dbReference type="AlphaFoldDB" id="A0A0S4J8M0"/>